<evidence type="ECO:0000313" key="2">
    <source>
        <dbReference type="Proteomes" id="UP001174909"/>
    </source>
</evidence>
<name>A0AA35S6A3_GEOBA</name>
<dbReference type="EMBL" id="CASHTH010001987">
    <property type="protein sequence ID" value="CAI8022967.1"/>
    <property type="molecule type" value="Genomic_DNA"/>
</dbReference>
<sequence>VAVCYSPTHLHSILTQLSLYAPQKINPCRLLEASGVAFPLAYAVFDALDFTQPCSPKLIHRTFASNVPHTPQQGHSFEMILPNPNQRAEVSSDSVLPVHSCRGVFDALLPHSITESLSTGNNGPFQNRHAPMAAQLFHLRSIARMKAVC</sequence>
<dbReference type="AlphaFoldDB" id="A0AA35S6A3"/>
<reference evidence="1" key="1">
    <citation type="submission" date="2023-03" db="EMBL/GenBank/DDBJ databases">
        <authorList>
            <person name="Steffen K."/>
            <person name="Cardenas P."/>
        </authorList>
    </citation>
    <scope>NUCLEOTIDE SEQUENCE</scope>
</reference>
<protein>
    <submittedName>
        <fullName evidence="1">Uncharacterized protein</fullName>
    </submittedName>
</protein>
<gene>
    <name evidence="1" type="ORF">GBAR_LOCUS13457</name>
</gene>
<accession>A0AA35S6A3</accession>
<proteinExistence type="predicted"/>
<feature type="non-terminal residue" evidence="1">
    <location>
        <position position="1"/>
    </location>
</feature>
<organism evidence="1 2">
    <name type="scientific">Geodia barretti</name>
    <name type="common">Barrett's horny sponge</name>
    <dbReference type="NCBI Taxonomy" id="519541"/>
    <lineage>
        <taxon>Eukaryota</taxon>
        <taxon>Metazoa</taxon>
        <taxon>Porifera</taxon>
        <taxon>Demospongiae</taxon>
        <taxon>Heteroscleromorpha</taxon>
        <taxon>Tetractinellida</taxon>
        <taxon>Astrophorina</taxon>
        <taxon>Geodiidae</taxon>
        <taxon>Geodia</taxon>
    </lineage>
</organism>
<keyword evidence="2" id="KW-1185">Reference proteome</keyword>
<comment type="caution">
    <text evidence="1">The sequence shown here is derived from an EMBL/GenBank/DDBJ whole genome shotgun (WGS) entry which is preliminary data.</text>
</comment>
<evidence type="ECO:0000313" key="1">
    <source>
        <dbReference type="EMBL" id="CAI8022967.1"/>
    </source>
</evidence>
<dbReference type="Proteomes" id="UP001174909">
    <property type="component" value="Unassembled WGS sequence"/>
</dbReference>